<feature type="domain" description="STAS" evidence="1">
    <location>
        <begin position="3"/>
        <end position="110"/>
    </location>
</feature>
<dbReference type="EMBL" id="CAFBQU010000014">
    <property type="protein sequence ID" value="CAB5064323.1"/>
    <property type="molecule type" value="Genomic_DNA"/>
</dbReference>
<accession>A0A6J7UEC8</accession>
<evidence type="ECO:0000313" key="2">
    <source>
        <dbReference type="EMBL" id="CAB5014860.1"/>
    </source>
</evidence>
<protein>
    <submittedName>
        <fullName evidence="3">Unannotated protein</fullName>
    </submittedName>
</protein>
<evidence type="ECO:0000259" key="1">
    <source>
        <dbReference type="PROSITE" id="PS50801"/>
    </source>
</evidence>
<dbReference type="PROSITE" id="PS50801">
    <property type="entry name" value="STAS"/>
    <property type="match status" value="1"/>
</dbReference>
<dbReference type="CDD" id="cd07043">
    <property type="entry name" value="STAS_anti-anti-sigma_factors"/>
    <property type="match status" value="1"/>
</dbReference>
<proteinExistence type="predicted"/>
<dbReference type="EMBL" id="CAFBPN010000016">
    <property type="protein sequence ID" value="CAB5014860.1"/>
    <property type="molecule type" value="Genomic_DNA"/>
</dbReference>
<name>A0A6J7UEC8_9ZZZZ</name>
<dbReference type="Pfam" id="PF01740">
    <property type="entry name" value="STAS"/>
    <property type="match status" value="1"/>
</dbReference>
<dbReference type="PANTHER" id="PTHR33495:SF2">
    <property type="entry name" value="ANTI-SIGMA FACTOR ANTAGONIST TM_1081-RELATED"/>
    <property type="match status" value="1"/>
</dbReference>
<dbReference type="SUPFAM" id="SSF52091">
    <property type="entry name" value="SpoIIaa-like"/>
    <property type="match status" value="1"/>
</dbReference>
<dbReference type="PANTHER" id="PTHR33495">
    <property type="entry name" value="ANTI-SIGMA FACTOR ANTAGONIST TM_1081-RELATED-RELATED"/>
    <property type="match status" value="1"/>
</dbReference>
<dbReference type="GO" id="GO:0043856">
    <property type="term" value="F:anti-sigma factor antagonist activity"/>
    <property type="evidence" value="ECO:0007669"/>
    <property type="project" value="TreeGrafter"/>
</dbReference>
<dbReference type="AlphaFoldDB" id="A0A6J7UEC8"/>
<sequence>MQLRGEILLNEGVVVLRLSGEASVSTLPHLSDTLNKATQEHPNMPVVINLNDLTLLDDAGIGILMGFAGKLRTSQVSCVVACSQVAIRSRLATTGFDRAVDVVDDANSKY</sequence>
<dbReference type="InterPro" id="IPR002645">
    <property type="entry name" value="STAS_dom"/>
</dbReference>
<dbReference type="Gene3D" id="3.30.750.24">
    <property type="entry name" value="STAS domain"/>
    <property type="match status" value="1"/>
</dbReference>
<dbReference type="InterPro" id="IPR036513">
    <property type="entry name" value="STAS_dom_sf"/>
</dbReference>
<gene>
    <name evidence="2" type="ORF">UFOPK4098_00510</name>
    <name evidence="3" type="ORF">UFOPK4347_00727</name>
</gene>
<reference evidence="3" key="1">
    <citation type="submission" date="2020-05" db="EMBL/GenBank/DDBJ databases">
        <authorList>
            <person name="Chiriac C."/>
            <person name="Salcher M."/>
            <person name="Ghai R."/>
            <person name="Kavagutti S V."/>
        </authorList>
    </citation>
    <scope>NUCLEOTIDE SEQUENCE</scope>
</reference>
<evidence type="ECO:0000313" key="3">
    <source>
        <dbReference type="EMBL" id="CAB5064323.1"/>
    </source>
</evidence>
<organism evidence="3">
    <name type="scientific">freshwater metagenome</name>
    <dbReference type="NCBI Taxonomy" id="449393"/>
    <lineage>
        <taxon>unclassified sequences</taxon>
        <taxon>metagenomes</taxon>
        <taxon>ecological metagenomes</taxon>
    </lineage>
</organism>